<dbReference type="Pfam" id="PF12396">
    <property type="entry name" value="DUF3659"/>
    <property type="match status" value="1"/>
</dbReference>
<keyword evidence="1" id="KW-0175">Coiled coil</keyword>
<dbReference type="PANTHER" id="PTHR23159">
    <property type="entry name" value="CENTROSOMAL PROTEIN 2"/>
    <property type="match status" value="1"/>
</dbReference>
<sequence length="793" mass="88949">MDSDDEFVILDSPATEQNDKIRDLGIKIDTLMLEMNRQARKNKIGNDELHATVGNSVATMRACETRIDQLKESVNDFRGLTSGLVARVDAGVEQAEWLHSYIGRVGQRTDDANQKLVHFRDSLNDTNVEHTQTINKLDMLSDDNKALHETVTGLRNDNAALQTKVEVMEEALAATSCGRNEEVNELRERVGKLEEMNSMLEQLVRRHADKSDESRGALSGLVNDTAALKQQVVTTERLSALQTQKSDALETKFYALEEMLNAKFDAQNSEHGVLKAHVDPLHEASTAKIVDLPKKILKVQNDAEGKAKEASRGLTPQLEDLNPDIAPPIAILKGLCCERDGLIKDQQGRLVGRVFSGSAFCKYMLKYKCDENGHFRNSKGDTVTASMVMVLAQPPSFNSLKAEAENEQLRARVTALEQELDAARAANDRIRDFFHAQKCLSTNLCEASHHLQTAVKEHTNELQATRAEHVKIKAESAKTQAENATLQSKVEKMVLVTESLSETIMANQDENEKLQAIIENMKEKNDKTRQRVDQIPTHIHDDSNQPFTRVYGPWIDKDKSRLRIEEINKMMAAMNGVSKASFNTLHISHGTPRQTTIDLPEDSGRYKTDATAIKAENIKLQGKVEELVASTKSLSETTAINDEKTSTRIGTLRSDLRDDYKDMLLMIAAVKQEIGWLRTSVDMMEENAVPQFAADDESNEVFHERIETLKDNHDCLRQSVADLAKGDQKHQTELADMRASISSLSASLQELRSKVETSIKEESMRSQALQIERNELHNKVDRLERAQYENQSQ</sequence>
<feature type="coiled-coil region" evidence="1">
    <location>
        <begin position="455"/>
        <end position="531"/>
    </location>
</feature>
<protein>
    <submittedName>
        <fullName evidence="2">Uncharacterized protein</fullName>
    </submittedName>
</protein>
<dbReference type="PANTHER" id="PTHR23159:SF60">
    <property type="entry name" value="SPINDLE ASSEMBLY ABNORMAL PROTEIN 4"/>
    <property type="match status" value="1"/>
</dbReference>
<evidence type="ECO:0000256" key="1">
    <source>
        <dbReference type="SAM" id="Coils"/>
    </source>
</evidence>
<feature type="coiled-coil region" evidence="1">
    <location>
        <begin position="399"/>
        <end position="426"/>
    </location>
</feature>
<keyword evidence="3" id="KW-1185">Reference proteome</keyword>
<evidence type="ECO:0000313" key="2">
    <source>
        <dbReference type="EMBL" id="QDS74946.1"/>
    </source>
</evidence>
<dbReference type="OrthoDB" id="3946749at2759"/>
<name>A0A517LH90_9PEZI</name>
<accession>A0A517LH90</accession>
<dbReference type="InterPro" id="IPR022124">
    <property type="entry name" value="DUF3659"/>
</dbReference>
<dbReference type="AlphaFoldDB" id="A0A517LH90"/>
<dbReference type="Proteomes" id="UP000316270">
    <property type="component" value="Chromosome 12"/>
</dbReference>
<reference evidence="2 3" key="1">
    <citation type="submission" date="2019-07" db="EMBL/GenBank/DDBJ databases">
        <title>Finished genome of Venturia effusa.</title>
        <authorList>
            <person name="Young C.A."/>
            <person name="Cox M.P."/>
            <person name="Ganley A.R.D."/>
            <person name="David W.J."/>
        </authorList>
    </citation>
    <scope>NUCLEOTIDE SEQUENCE [LARGE SCALE GENOMIC DNA]</scope>
    <source>
        <strain evidence="3">albino</strain>
    </source>
</reference>
<feature type="coiled-coil region" evidence="1">
    <location>
        <begin position="151"/>
        <end position="213"/>
    </location>
</feature>
<proteinExistence type="predicted"/>
<evidence type="ECO:0000313" key="3">
    <source>
        <dbReference type="Proteomes" id="UP000316270"/>
    </source>
</evidence>
<organism evidence="2 3">
    <name type="scientific">Venturia effusa</name>
    <dbReference type="NCBI Taxonomy" id="50376"/>
    <lineage>
        <taxon>Eukaryota</taxon>
        <taxon>Fungi</taxon>
        <taxon>Dikarya</taxon>
        <taxon>Ascomycota</taxon>
        <taxon>Pezizomycotina</taxon>
        <taxon>Dothideomycetes</taxon>
        <taxon>Pleosporomycetidae</taxon>
        <taxon>Venturiales</taxon>
        <taxon>Venturiaceae</taxon>
        <taxon>Venturia</taxon>
    </lineage>
</organism>
<feature type="coiled-coil region" evidence="1">
    <location>
        <begin position="734"/>
        <end position="789"/>
    </location>
</feature>
<dbReference type="EMBL" id="CP042196">
    <property type="protein sequence ID" value="QDS74946.1"/>
    <property type="molecule type" value="Genomic_DNA"/>
</dbReference>
<gene>
    <name evidence="2" type="ORF">FKW77_004560</name>
</gene>